<dbReference type="AlphaFoldDB" id="A0AAP5MBY6"/>
<dbReference type="Proteomes" id="UP000667802">
    <property type="component" value="Unassembled WGS sequence"/>
</dbReference>
<gene>
    <name evidence="1" type="ORF">G7B40_035110</name>
</gene>
<dbReference type="PANTHER" id="PTHR42767">
    <property type="entry name" value="ENDO-BETA-1,6-GALACTANASE"/>
    <property type="match status" value="1"/>
</dbReference>
<dbReference type="PANTHER" id="PTHR42767:SF1">
    <property type="entry name" value="ENDO-BETA-1,6-GALACTANASE-LIKE DOMAIN-CONTAINING PROTEIN"/>
    <property type="match status" value="1"/>
</dbReference>
<dbReference type="Gene3D" id="3.20.20.80">
    <property type="entry name" value="Glycosidases"/>
    <property type="match status" value="1"/>
</dbReference>
<evidence type="ECO:0000313" key="2">
    <source>
        <dbReference type="Proteomes" id="UP000667802"/>
    </source>
</evidence>
<proteinExistence type="predicted"/>
<dbReference type="GO" id="GO:0004553">
    <property type="term" value="F:hydrolase activity, hydrolyzing O-glycosyl compounds"/>
    <property type="evidence" value="ECO:0007669"/>
    <property type="project" value="InterPro"/>
</dbReference>
<dbReference type="SUPFAM" id="SSF51445">
    <property type="entry name" value="(Trans)glycosidases"/>
    <property type="match status" value="1"/>
</dbReference>
<comment type="caution">
    <text evidence="1">The sequence shown here is derived from an EMBL/GenBank/DDBJ whole genome shotgun (WGS) entry which is preliminary data.</text>
</comment>
<dbReference type="InterPro" id="IPR017853">
    <property type="entry name" value="GH"/>
</dbReference>
<evidence type="ECO:0008006" key="3">
    <source>
        <dbReference type="Google" id="ProtNLM"/>
    </source>
</evidence>
<evidence type="ECO:0000313" key="1">
    <source>
        <dbReference type="EMBL" id="MDR9899750.1"/>
    </source>
</evidence>
<accession>A0AAP5MBY6</accession>
<reference evidence="2" key="1">
    <citation type="journal article" date="2021" name="Science">
        <title>Hunting the eagle killer: A cyanobacterial neurotoxin causes vacuolar myelinopathy.</title>
        <authorList>
            <person name="Breinlinger S."/>
            <person name="Phillips T.J."/>
            <person name="Haram B.N."/>
            <person name="Mares J."/>
            <person name="Martinez Yerena J.A."/>
            <person name="Hrouzek P."/>
            <person name="Sobotka R."/>
            <person name="Henderson W.M."/>
            <person name="Schmieder P."/>
            <person name="Williams S.M."/>
            <person name="Lauderdale J.D."/>
            <person name="Wilde H.D."/>
            <person name="Gerrin W."/>
            <person name="Kust A."/>
            <person name="Washington J.W."/>
            <person name="Wagner C."/>
            <person name="Geier B."/>
            <person name="Liebeke M."/>
            <person name="Enke H."/>
            <person name="Niedermeyer T.H.J."/>
            <person name="Wilde S.B."/>
        </authorList>
    </citation>
    <scope>NUCLEOTIDE SEQUENCE [LARGE SCALE GENOMIC DNA]</scope>
    <source>
        <strain evidence="2">Thurmond2011</strain>
    </source>
</reference>
<dbReference type="EMBL" id="JAALHA020000027">
    <property type="protein sequence ID" value="MDR9899750.1"/>
    <property type="molecule type" value="Genomic_DNA"/>
</dbReference>
<organism evidence="1 2">
    <name type="scientific">Aetokthonos hydrillicola Thurmond2011</name>
    <dbReference type="NCBI Taxonomy" id="2712845"/>
    <lineage>
        <taxon>Bacteria</taxon>
        <taxon>Bacillati</taxon>
        <taxon>Cyanobacteriota</taxon>
        <taxon>Cyanophyceae</taxon>
        <taxon>Nostocales</taxon>
        <taxon>Hapalosiphonaceae</taxon>
        <taxon>Aetokthonos</taxon>
    </lineage>
</organism>
<keyword evidence="2" id="KW-1185">Reference proteome</keyword>
<sequence>MSVLIASLGGGAAQADYTAKINSKSNGKWKGWGTSLAWWAKAFGNRSNLADIIFSQPTSTPVKYQPDYGTTVSLPSLGLNIVRYNAGASYNAKAPSKHTAGPSTTAVTPTKQIDGYWLDWSSSDPQSDSWDWSANSDSNQRNMMWLARDRGADHFELFSNSPMWWMLYNQNPAGADNATSDNLQSWNWQAHAIYLATIAKYAHDHWGINFDSVEPFNEPSSNFWSATGWNSNSGYPSDQEGSHFDHSTQMSVIQYLRSELDKRGLNWMAVSASDENTYDEAYNTFYDFGFLNNGTGVTNNVGRINVHGYQGTGGRRDLLYSLAQQYGKEIWDSEYGDNDASGMTMATIINYDFYWLHPTAWIYWQALDGLNWGLIKADNISGQTQDVNEKYFVFAQYTRHIREGMSILSSNDVNTVVGYDSTKHKLVIVTTNYGNGQWINYDLSAYNTVTGNNGWVDRWATNTNGGDQYTYHKDTSLHGKVFWSWFPPNTVQTFEVNGVQ</sequence>
<name>A0AAP5MBY6_9CYAN</name>
<protein>
    <recommendedName>
        <fullName evidence="3">Endo-beta-1,6-galactanase-like domain-containing protein</fullName>
    </recommendedName>
</protein>
<dbReference type="RefSeq" id="WP_310834352.1">
    <property type="nucleotide sequence ID" value="NZ_JAALHA020000027.1"/>
</dbReference>
<dbReference type="InterPro" id="IPR039743">
    <property type="entry name" value="6GAL/EXGAL"/>
</dbReference>